<dbReference type="InterPro" id="IPR011006">
    <property type="entry name" value="CheY-like_superfamily"/>
</dbReference>
<feature type="domain" description="Response regulatory" evidence="11">
    <location>
        <begin position="3"/>
        <end position="117"/>
    </location>
</feature>
<proteinExistence type="predicted"/>
<gene>
    <name evidence="12" type="ORF">HJ588_06070</name>
</gene>
<keyword evidence="5 9" id="KW-0805">Transcription regulation</keyword>
<organism evidence="12 13">
    <name type="scientific">Flexivirga aerilata</name>
    <dbReference type="NCBI Taxonomy" id="1656889"/>
    <lineage>
        <taxon>Bacteria</taxon>
        <taxon>Bacillati</taxon>
        <taxon>Actinomycetota</taxon>
        <taxon>Actinomycetes</taxon>
        <taxon>Micrococcales</taxon>
        <taxon>Dermacoccaceae</taxon>
        <taxon>Flexivirga</taxon>
    </lineage>
</organism>
<reference evidence="12 13" key="1">
    <citation type="submission" date="2020-05" db="EMBL/GenBank/DDBJ databases">
        <title>Flexivirga sp. ID2601S isolated from air conditioner.</title>
        <authorList>
            <person name="Kim D.H."/>
        </authorList>
    </citation>
    <scope>NUCLEOTIDE SEQUENCE [LARGE SCALE GENOMIC DNA]</scope>
    <source>
        <strain evidence="12 13">ID2601S</strain>
    </source>
</reference>
<dbReference type="InterPro" id="IPR036388">
    <property type="entry name" value="WH-like_DNA-bd_sf"/>
</dbReference>
<keyword evidence="4 9" id="KW-0902">Two-component regulatory system</keyword>
<dbReference type="SMART" id="SM00448">
    <property type="entry name" value="REC"/>
    <property type="match status" value="1"/>
</dbReference>
<dbReference type="Gene3D" id="3.40.50.2300">
    <property type="match status" value="1"/>
</dbReference>
<protein>
    <recommendedName>
        <fullName evidence="9">Transcriptional regulatory protein</fullName>
    </recommendedName>
</protein>
<evidence type="ECO:0000256" key="8">
    <source>
        <dbReference type="ARBA" id="ARBA00023163"/>
    </source>
</evidence>
<evidence type="ECO:0000256" key="5">
    <source>
        <dbReference type="ARBA" id="ARBA00023015"/>
    </source>
</evidence>
<keyword evidence="13" id="KW-1185">Reference proteome</keyword>
<evidence type="ECO:0000256" key="1">
    <source>
        <dbReference type="ARBA" id="ARBA00004496"/>
    </source>
</evidence>
<keyword evidence="2 9" id="KW-0963">Cytoplasm</keyword>
<keyword evidence="8 9" id="KW-0804">Transcription</keyword>
<feature type="modified residue" description="4-aspartylphosphate" evidence="10">
    <location>
        <position position="54"/>
    </location>
</feature>
<dbReference type="RefSeq" id="WP_171153046.1">
    <property type="nucleotide sequence ID" value="NZ_JABENB010000001.1"/>
</dbReference>
<dbReference type="GO" id="GO:0005737">
    <property type="term" value="C:cytoplasm"/>
    <property type="evidence" value="ECO:0007669"/>
    <property type="project" value="UniProtKB-SubCell"/>
</dbReference>
<dbReference type="EMBL" id="JABENB010000001">
    <property type="protein sequence ID" value="NNG38841.1"/>
    <property type="molecule type" value="Genomic_DNA"/>
</dbReference>
<name>A0A849AHS3_9MICO</name>
<dbReference type="PIRSF" id="PIRSF006171">
    <property type="entry name" value="RR_citrat_malat"/>
    <property type="match status" value="1"/>
</dbReference>
<dbReference type="PROSITE" id="PS50110">
    <property type="entry name" value="RESPONSE_REGULATORY"/>
    <property type="match status" value="1"/>
</dbReference>
<evidence type="ECO:0000313" key="12">
    <source>
        <dbReference type="EMBL" id="NNG38841.1"/>
    </source>
</evidence>
<dbReference type="InterPro" id="IPR036390">
    <property type="entry name" value="WH_DNA-bd_sf"/>
</dbReference>
<dbReference type="SUPFAM" id="SSF46785">
    <property type="entry name" value="Winged helix' DNA-binding domain"/>
    <property type="match status" value="1"/>
</dbReference>
<dbReference type="AlphaFoldDB" id="A0A849AHS3"/>
<keyword evidence="7 9" id="KW-0010">Activator</keyword>
<comment type="subcellular location">
    <subcellularLocation>
        <location evidence="1 9">Cytoplasm</location>
    </subcellularLocation>
</comment>
<keyword evidence="3 10" id="KW-0597">Phosphoprotein</keyword>
<comment type="caution">
    <text evidence="12">The sequence shown here is derived from an EMBL/GenBank/DDBJ whole genome shotgun (WGS) entry which is preliminary data.</text>
</comment>
<dbReference type="InterPro" id="IPR001789">
    <property type="entry name" value="Sig_transdc_resp-reg_receiver"/>
</dbReference>
<dbReference type="PANTHER" id="PTHR45526:SF1">
    <property type="entry name" value="TRANSCRIPTIONAL REGULATORY PROTEIN DCUR-RELATED"/>
    <property type="match status" value="1"/>
</dbReference>
<keyword evidence="6 9" id="KW-0238">DNA-binding</keyword>
<dbReference type="InterPro" id="IPR005471">
    <property type="entry name" value="Tscrpt_reg_IclR_N"/>
</dbReference>
<dbReference type="SUPFAM" id="SSF52172">
    <property type="entry name" value="CheY-like"/>
    <property type="match status" value="1"/>
</dbReference>
<evidence type="ECO:0000259" key="11">
    <source>
        <dbReference type="PROSITE" id="PS50110"/>
    </source>
</evidence>
<evidence type="ECO:0000256" key="4">
    <source>
        <dbReference type="ARBA" id="ARBA00023012"/>
    </source>
</evidence>
<accession>A0A849AHS3</accession>
<dbReference type="InterPro" id="IPR024187">
    <property type="entry name" value="Sig_transdc_resp-reg_cit/mal"/>
</dbReference>
<evidence type="ECO:0000256" key="2">
    <source>
        <dbReference type="ARBA" id="ARBA00022490"/>
    </source>
</evidence>
<dbReference type="Gene3D" id="1.10.10.10">
    <property type="entry name" value="Winged helix-like DNA-binding domain superfamily/Winged helix DNA-binding domain"/>
    <property type="match status" value="1"/>
</dbReference>
<evidence type="ECO:0000256" key="7">
    <source>
        <dbReference type="ARBA" id="ARBA00023159"/>
    </source>
</evidence>
<evidence type="ECO:0000256" key="10">
    <source>
        <dbReference type="PROSITE-ProRule" id="PRU00169"/>
    </source>
</evidence>
<evidence type="ECO:0000256" key="9">
    <source>
        <dbReference type="PIRNR" id="PIRNR006171"/>
    </source>
</evidence>
<dbReference type="Proteomes" id="UP000557772">
    <property type="component" value="Unassembled WGS sequence"/>
</dbReference>
<dbReference type="GO" id="GO:0000156">
    <property type="term" value="F:phosphorelay response regulator activity"/>
    <property type="evidence" value="ECO:0007669"/>
    <property type="project" value="TreeGrafter"/>
</dbReference>
<sequence length="221" mass="23626">MRKVLVVDDDFRVAGVHASYAAAVDGLEVAAVAHTAAAALEAADALRPELVLLDNYLPDRPGLEVCAELAATSCDVIMITADSSAETVRAAFSAGALNYVVKPFPADQLIRRLKAWQRYRGRVDRGLLDQDQIDTALRALHEGDRPQTPKGQSSVTASLVRDALEAADGPTTAAELGSELGVARATAQRYLAALVDEGVASMRLRYGGTGRPEHEYVWKRG</sequence>
<evidence type="ECO:0000256" key="3">
    <source>
        <dbReference type="ARBA" id="ARBA00022553"/>
    </source>
</evidence>
<dbReference type="GO" id="GO:0003700">
    <property type="term" value="F:DNA-binding transcription factor activity"/>
    <property type="evidence" value="ECO:0007669"/>
    <property type="project" value="InterPro"/>
</dbReference>
<dbReference type="GO" id="GO:0003677">
    <property type="term" value="F:DNA binding"/>
    <property type="evidence" value="ECO:0007669"/>
    <property type="project" value="UniProtKB-KW"/>
</dbReference>
<dbReference type="Pfam" id="PF00072">
    <property type="entry name" value="Response_reg"/>
    <property type="match status" value="1"/>
</dbReference>
<evidence type="ECO:0000313" key="13">
    <source>
        <dbReference type="Proteomes" id="UP000557772"/>
    </source>
</evidence>
<dbReference type="Pfam" id="PF09339">
    <property type="entry name" value="HTH_IclR"/>
    <property type="match status" value="1"/>
</dbReference>
<dbReference type="PANTHER" id="PTHR45526">
    <property type="entry name" value="TRANSCRIPTIONAL REGULATORY PROTEIN DPIA"/>
    <property type="match status" value="1"/>
</dbReference>
<evidence type="ECO:0000256" key="6">
    <source>
        <dbReference type="ARBA" id="ARBA00023125"/>
    </source>
</evidence>
<dbReference type="InterPro" id="IPR051271">
    <property type="entry name" value="2C-system_Tx_regulators"/>
</dbReference>